<dbReference type="InterPro" id="IPR009799">
    <property type="entry name" value="EthD_dom"/>
</dbReference>
<accession>A0A5E4VXQ0</accession>
<evidence type="ECO:0008006" key="3">
    <source>
        <dbReference type="Google" id="ProtNLM"/>
    </source>
</evidence>
<dbReference type="EMBL" id="CABPSL010000011">
    <property type="protein sequence ID" value="VVE16643.1"/>
    <property type="molecule type" value="Genomic_DNA"/>
</dbReference>
<dbReference type="OrthoDB" id="8687889at2"/>
<gene>
    <name evidence="1" type="ORF">PCE31106_02909</name>
</gene>
<dbReference type="NCBIfam" id="TIGR02118">
    <property type="entry name" value="EthD family reductase"/>
    <property type="match status" value="1"/>
</dbReference>
<dbReference type="SUPFAM" id="SSF54909">
    <property type="entry name" value="Dimeric alpha+beta barrel"/>
    <property type="match status" value="1"/>
</dbReference>
<evidence type="ECO:0000313" key="2">
    <source>
        <dbReference type="Proteomes" id="UP000384354"/>
    </source>
</evidence>
<dbReference type="Proteomes" id="UP000384354">
    <property type="component" value="Unassembled WGS sequence"/>
</dbReference>
<name>A0A5E4VXQ0_9BURK</name>
<dbReference type="Gene3D" id="3.30.70.100">
    <property type="match status" value="1"/>
</dbReference>
<dbReference type="InterPro" id="IPR011008">
    <property type="entry name" value="Dimeric_a/b-barrel"/>
</dbReference>
<sequence>MEVALFLTFRTPPCAGPAPLDEVAVRLNNVDGLRRALMHTPSSANDPYLKDEDAPPLALQLYFDNLAALEAAAAPDGALQTLAERRAFPWIRDAHLSQQAMVVRRFPVAAPADASRSTPHCTYLVAYEGTPRDYSAWLGHYLTSHIPLMQRMPGIRELEVYTCLDWISALPAQRDNAVQRNKVVFDDNGALSAALQSPIRHEMRRDFEASPPFDGHNVHFPMTSHTVPLNSARPHSPEVNS</sequence>
<protein>
    <recommendedName>
        <fullName evidence="3">Ethyl tert-butyl ether degradation protein EthD</fullName>
    </recommendedName>
</protein>
<evidence type="ECO:0000313" key="1">
    <source>
        <dbReference type="EMBL" id="VVE16643.1"/>
    </source>
</evidence>
<organism evidence="1 2">
    <name type="scientific">Pandoraea cepalis</name>
    <dbReference type="NCBI Taxonomy" id="2508294"/>
    <lineage>
        <taxon>Bacteria</taxon>
        <taxon>Pseudomonadati</taxon>
        <taxon>Pseudomonadota</taxon>
        <taxon>Betaproteobacteria</taxon>
        <taxon>Burkholderiales</taxon>
        <taxon>Burkholderiaceae</taxon>
        <taxon>Pandoraea</taxon>
    </lineage>
</organism>
<dbReference type="RefSeq" id="WP_150563729.1">
    <property type="nucleotide sequence ID" value="NZ_CABPSL010000011.1"/>
</dbReference>
<dbReference type="AlphaFoldDB" id="A0A5E4VXQ0"/>
<reference evidence="1 2" key="1">
    <citation type="submission" date="2019-08" db="EMBL/GenBank/DDBJ databases">
        <authorList>
            <person name="Peeters C."/>
        </authorList>
    </citation>
    <scope>NUCLEOTIDE SEQUENCE [LARGE SCALE GENOMIC DNA]</scope>
    <source>
        <strain evidence="1 2">LMG 31106</strain>
    </source>
</reference>
<proteinExistence type="predicted"/>
<dbReference type="GO" id="GO:0016491">
    <property type="term" value="F:oxidoreductase activity"/>
    <property type="evidence" value="ECO:0007669"/>
    <property type="project" value="InterPro"/>
</dbReference>